<evidence type="ECO:0000313" key="2">
    <source>
        <dbReference type="EMBL" id="AFU60395.1"/>
    </source>
</evidence>
<dbReference type="InterPro" id="IPR027417">
    <property type="entry name" value="P-loop_NTPase"/>
</dbReference>
<feature type="domain" description="AAA+ ATPase" evidence="1">
    <location>
        <begin position="31"/>
        <end position="179"/>
    </location>
</feature>
<proteinExistence type="predicted"/>
<dbReference type="OrthoDB" id="9837at2157"/>
<dbReference type="PANTHER" id="PTHR42759:SF1">
    <property type="entry name" value="MAGNESIUM-CHELATASE SUBUNIT CHLD"/>
    <property type="match status" value="1"/>
</dbReference>
<name>K0IJW3_NITGG</name>
<keyword evidence="3" id="KW-1185">Reference proteome</keyword>
<dbReference type="InterPro" id="IPR050764">
    <property type="entry name" value="CbbQ/NirQ/NorQ/GpvN"/>
</dbReference>
<dbReference type="InterPro" id="IPR011704">
    <property type="entry name" value="ATPase_dyneun-rel_AAA"/>
</dbReference>
<accession>K0IJW3</accession>
<dbReference type="CDD" id="cd00009">
    <property type="entry name" value="AAA"/>
    <property type="match status" value="1"/>
</dbReference>
<dbReference type="HOGENOM" id="CLU_1044353_0_0_2"/>
<dbReference type="Gene3D" id="3.40.50.300">
    <property type="entry name" value="P-loop containing nucleotide triphosphate hydrolases"/>
    <property type="match status" value="1"/>
</dbReference>
<dbReference type="GO" id="GO:0016887">
    <property type="term" value="F:ATP hydrolysis activity"/>
    <property type="evidence" value="ECO:0007669"/>
    <property type="project" value="InterPro"/>
</dbReference>
<dbReference type="InParanoid" id="K0IJW3"/>
<reference evidence="2 3" key="1">
    <citation type="journal article" date="2012" name="Environ. Microbiol.">
        <title>The genome of the ammonia-oxidizing Candidatus Nitrososphaera gargensis: insights into metabolic versatility and environmental adaptations.</title>
        <authorList>
            <person name="Spang A."/>
            <person name="Poehlein A."/>
            <person name="Offre P."/>
            <person name="Zumbragel S."/>
            <person name="Haider S."/>
            <person name="Rychlik N."/>
            <person name="Nowka B."/>
            <person name="Schmeisser C."/>
            <person name="Lebedeva E.V."/>
            <person name="Rattei T."/>
            <person name="Bohm C."/>
            <person name="Schmid M."/>
            <person name="Galushko A."/>
            <person name="Hatzenpichler R."/>
            <person name="Weinmaier T."/>
            <person name="Daniel R."/>
            <person name="Schleper C."/>
            <person name="Spieck E."/>
            <person name="Streit W."/>
            <person name="Wagner M."/>
        </authorList>
    </citation>
    <scope>NUCLEOTIDE SEQUENCE [LARGE SCALE GENOMIC DNA]</scope>
    <source>
        <strain evidence="3">Ga9.2</strain>
    </source>
</reference>
<dbReference type="PANTHER" id="PTHR42759">
    <property type="entry name" value="MOXR FAMILY PROTEIN"/>
    <property type="match status" value="1"/>
</dbReference>
<dbReference type="SUPFAM" id="SSF52540">
    <property type="entry name" value="P-loop containing nucleoside triphosphate hydrolases"/>
    <property type="match status" value="1"/>
</dbReference>
<dbReference type="RefSeq" id="WP_015020927.1">
    <property type="nucleotide sequence ID" value="NC_018719.1"/>
</dbReference>
<dbReference type="SMART" id="SM00382">
    <property type="entry name" value="AAA"/>
    <property type="match status" value="1"/>
</dbReference>
<dbReference type="KEGG" id="nga:Ngar_c34810"/>
<dbReference type="PATRIC" id="fig|1237085.11.peg.3482"/>
<organism evidence="2 3">
    <name type="scientific">Nitrososphaera gargensis (strain Ga9.2)</name>
    <dbReference type="NCBI Taxonomy" id="1237085"/>
    <lineage>
        <taxon>Archaea</taxon>
        <taxon>Nitrososphaerota</taxon>
        <taxon>Nitrososphaeria</taxon>
        <taxon>Nitrososphaerales</taxon>
        <taxon>Nitrososphaeraceae</taxon>
        <taxon>Nitrososphaera</taxon>
    </lineage>
</organism>
<dbReference type="InterPro" id="IPR003593">
    <property type="entry name" value="AAA+_ATPase"/>
</dbReference>
<gene>
    <name evidence="2" type="ordered locus">Ngar_c34810</name>
</gene>
<dbReference type="Pfam" id="PF07728">
    <property type="entry name" value="AAA_5"/>
    <property type="match status" value="1"/>
</dbReference>
<evidence type="ECO:0000259" key="1">
    <source>
        <dbReference type="SMART" id="SM00382"/>
    </source>
</evidence>
<dbReference type="Proteomes" id="UP000008037">
    <property type="component" value="Chromosome"/>
</dbReference>
<dbReference type="AlphaFoldDB" id="K0IJW3"/>
<dbReference type="GeneID" id="13797291"/>
<dbReference type="STRING" id="1237085.Ngar_c34810"/>
<dbReference type="GO" id="GO:0005524">
    <property type="term" value="F:ATP binding"/>
    <property type="evidence" value="ECO:0007669"/>
    <property type="project" value="InterPro"/>
</dbReference>
<evidence type="ECO:0000313" key="3">
    <source>
        <dbReference type="Proteomes" id="UP000008037"/>
    </source>
</evidence>
<dbReference type="BioCyc" id="CNIT1237085:G1324-3482-MONOMER"/>
<protein>
    <submittedName>
        <fullName evidence="2">Putative NorQ like ATPase</fullName>
    </submittedName>
</protein>
<sequence length="276" mass="31117">MESPTAKISPEEIIYLDWNNALEILEKAHKSGLFVLIIGPKGTGKTTLVRKFASRMKKDLDSVNFSLRTRESHLVGSRTLDKGEISFVEGVLVKSMRSGTILYLDELNAAEADVLLRLDEALDDRRQLVLKEAEGQVIKATDDWFVIATINPLSHVGTKELPPQLLSRFPVRMRLEYPPEEVELEIVRRHVTIDESKVKDVKHAIQLAKNLREAAAVEELYYSPSLRETIAFAKMLNAGLSGRSAAEVVYANAYDQWGQVEYQKVMDMITSIFGDR</sequence>
<dbReference type="EMBL" id="CP002408">
    <property type="protein sequence ID" value="AFU60395.1"/>
    <property type="molecule type" value="Genomic_DNA"/>
</dbReference>